<keyword evidence="7" id="KW-1015">Disulfide bond</keyword>
<dbReference type="PANTHER" id="PTHR10134">
    <property type="entry name" value="CYTOCHROME B-C1 COMPLEX SUBUNIT RIESKE, MITOCHONDRIAL"/>
    <property type="match status" value="1"/>
</dbReference>
<dbReference type="KEGG" id="thao:NI17_023925"/>
<evidence type="ECO:0000313" key="12">
    <source>
        <dbReference type="EMBL" id="UOE22233.1"/>
    </source>
</evidence>
<evidence type="ECO:0000256" key="1">
    <source>
        <dbReference type="ARBA" id="ARBA00002494"/>
    </source>
</evidence>
<dbReference type="InterPro" id="IPR006311">
    <property type="entry name" value="TAT_signal"/>
</dbReference>
<dbReference type="InterPro" id="IPR017941">
    <property type="entry name" value="Rieske_2Fe-2S"/>
</dbReference>
<sequence>MTDLSRRVALAAVGGTAVAGALAGCGDDDGGAQPAPDGAASGPADGEGGGEVLARVDEIPVGGGTVFADRSVVVTRPEAGTIVAFSARCTHQGCDVDEVSGGTINCPCHGSRFAVADGSVVSGPATEALPEVPVDVRGDTVSLR</sequence>
<evidence type="ECO:0000256" key="9">
    <source>
        <dbReference type="ARBA" id="ARBA00034078"/>
    </source>
</evidence>
<dbReference type="CDD" id="cd03467">
    <property type="entry name" value="Rieske"/>
    <property type="match status" value="1"/>
</dbReference>
<comment type="cofactor">
    <cofactor evidence="9">
        <name>[2Fe-2S] cluster</name>
        <dbReference type="ChEBI" id="CHEBI:190135"/>
    </cofactor>
</comment>
<keyword evidence="6" id="KW-0411">Iron-sulfur</keyword>
<dbReference type="PROSITE" id="PS51296">
    <property type="entry name" value="RIESKE"/>
    <property type="match status" value="1"/>
</dbReference>
<dbReference type="SUPFAM" id="SSF50022">
    <property type="entry name" value="ISP domain"/>
    <property type="match status" value="1"/>
</dbReference>
<evidence type="ECO:0000256" key="7">
    <source>
        <dbReference type="ARBA" id="ARBA00023157"/>
    </source>
</evidence>
<dbReference type="InterPro" id="IPR036922">
    <property type="entry name" value="Rieske_2Fe-2S_sf"/>
</dbReference>
<dbReference type="Proteomes" id="UP000265719">
    <property type="component" value="Chromosome"/>
</dbReference>
<accession>A0AA97M1W0</accession>
<evidence type="ECO:0000256" key="6">
    <source>
        <dbReference type="ARBA" id="ARBA00023014"/>
    </source>
</evidence>
<evidence type="ECO:0000256" key="10">
    <source>
        <dbReference type="SAM" id="MobiDB-lite"/>
    </source>
</evidence>
<dbReference type="Pfam" id="PF00355">
    <property type="entry name" value="Rieske"/>
    <property type="match status" value="1"/>
</dbReference>
<organism evidence="12 13">
    <name type="scientific">Thermobifida halotolerans</name>
    <dbReference type="NCBI Taxonomy" id="483545"/>
    <lineage>
        <taxon>Bacteria</taxon>
        <taxon>Bacillati</taxon>
        <taxon>Actinomycetota</taxon>
        <taxon>Actinomycetes</taxon>
        <taxon>Streptosporangiales</taxon>
        <taxon>Nocardiopsidaceae</taxon>
        <taxon>Thermobifida</taxon>
    </lineage>
</organism>
<dbReference type="InterPro" id="IPR005805">
    <property type="entry name" value="Rieske_Fe-S_prot_C"/>
</dbReference>
<evidence type="ECO:0000313" key="13">
    <source>
        <dbReference type="Proteomes" id="UP000265719"/>
    </source>
</evidence>
<dbReference type="GO" id="GO:0051537">
    <property type="term" value="F:2 iron, 2 sulfur cluster binding"/>
    <property type="evidence" value="ECO:0007669"/>
    <property type="project" value="UniProtKB-KW"/>
</dbReference>
<dbReference type="InterPro" id="IPR014349">
    <property type="entry name" value="Rieske_Fe-S_prot"/>
</dbReference>
<evidence type="ECO:0000256" key="3">
    <source>
        <dbReference type="ARBA" id="ARBA00022714"/>
    </source>
</evidence>
<keyword evidence="13" id="KW-1185">Reference proteome</keyword>
<protein>
    <recommendedName>
        <fullName evidence="2">Cytochrome bc1 complex Rieske iron-sulfur subunit</fullName>
    </recommendedName>
    <alternativeName>
        <fullName evidence="8">Cytochrome bc1 reductase complex subunit QcrA</fullName>
    </alternativeName>
</protein>
<dbReference type="PROSITE" id="PS51318">
    <property type="entry name" value="TAT"/>
    <property type="match status" value="1"/>
</dbReference>
<dbReference type="PROSITE" id="PS51257">
    <property type="entry name" value="PROKAR_LIPOPROTEIN"/>
    <property type="match status" value="1"/>
</dbReference>
<dbReference type="Gene3D" id="2.102.10.10">
    <property type="entry name" value="Rieske [2Fe-2S] iron-sulphur domain"/>
    <property type="match status" value="1"/>
</dbReference>
<gene>
    <name evidence="12" type="ORF">NI17_023925</name>
</gene>
<dbReference type="AlphaFoldDB" id="A0AA97M1W0"/>
<evidence type="ECO:0000256" key="2">
    <source>
        <dbReference type="ARBA" id="ARBA00015816"/>
    </source>
</evidence>
<dbReference type="FunFam" id="2.102.10.10:FF:000016">
    <property type="entry name" value="Nitrite reductase/ring-hydroxylating ferredoxin subunit"/>
    <property type="match status" value="1"/>
</dbReference>
<evidence type="ECO:0000256" key="5">
    <source>
        <dbReference type="ARBA" id="ARBA00023004"/>
    </source>
</evidence>
<dbReference type="GO" id="GO:0016020">
    <property type="term" value="C:membrane"/>
    <property type="evidence" value="ECO:0007669"/>
    <property type="project" value="InterPro"/>
</dbReference>
<evidence type="ECO:0000256" key="4">
    <source>
        <dbReference type="ARBA" id="ARBA00022723"/>
    </source>
</evidence>
<comment type="function">
    <text evidence="1">Iron-sulfur subunit of the cytochrome bc1 complex, an essential component of the respiratory electron transport chain required for ATP synthesis. The bc1 complex catalyzes the oxidation of menaquinol and the reduction of cytochrome c in the respiratory chain. The bc1 complex operates through a Q-cycle mechanism that couples electron transfer to generation of the proton gradient that drives ATP synthesis.</text>
</comment>
<dbReference type="GO" id="GO:0004497">
    <property type="term" value="F:monooxygenase activity"/>
    <property type="evidence" value="ECO:0007669"/>
    <property type="project" value="UniProtKB-ARBA"/>
</dbReference>
<proteinExistence type="predicted"/>
<keyword evidence="3" id="KW-0001">2Fe-2S</keyword>
<dbReference type="PRINTS" id="PR00162">
    <property type="entry name" value="RIESKE"/>
</dbReference>
<feature type="region of interest" description="Disordered" evidence="10">
    <location>
        <begin position="28"/>
        <end position="51"/>
    </location>
</feature>
<name>A0AA97M1W0_9ACTN</name>
<dbReference type="EMBL" id="CP063196">
    <property type="protein sequence ID" value="UOE22233.1"/>
    <property type="molecule type" value="Genomic_DNA"/>
</dbReference>
<dbReference type="GO" id="GO:0046872">
    <property type="term" value="F:metal ion binding"/>
    <property type="evidence" value="ECO:0007669"/>
    <property type="project" value="UniProtKB-KW"/>
</dbReference>
<dbReference type="GO" id="GO:0016705">
    <property type="term" value="F:oxidoreductase activity, acting on paired donors, with incorporation or reduction of molecular oxygen"/>
    <property type="evidence" value="ECO:0007669"/>
    <property type="project" value="UniProtKB-ARBA"/>
</dbReference>
<feature type="compositionally biased region" description="Low complexity" evidence="10">
    <location>
        <begin position="28"/>
        <end position="44"/>
    </location>
</feature>
<reference evidence="12" key="1">
    <citation type="submission" date="2020-10" db="EMBL/GenBank/DDBJ databases">
        <title>De novo genome project of the cellulose decomposer Thermobifida halotolerans type strain.</title>
        <authorList>
            <person name="Nagy I."/>
            <person name="Horvath B."/>
            <person name="Kukolya J."/>
            <person name="Nagy I."/>
            <person name="Orsini M."/>
        </authorList>
    </citation>
    <scope>NUCLEOTIDE SEQUENCE</scope>
    <source>
        <strain evidence="12">DSM 44931</strain>
    </source>
</reference>
<keyword evidence="4" id="KW-0479">Metal-binding</keyword>
<evidence type="ECO:0000259" key="11">
    <source>
        <dbReference type="PROSITE" id="PS51296"/>
    </source>
</evidence>
<feature type="domain" description="Rieske" evidence="11">
    <location>
        <begin position="51"/>
        <end position="143"/>
    </location>
</feature>
<keyword evidence="5" id="KW-0408">Iron</keyword>
<evidence type="ECO:0000256" key="8">
    <source>
        <dbReference type="ARBA" id="ARBA00029586"/>
    </source>
</evidence>